<comment type="caution">
    <text evidence="1">The sequence shown here is derived from an EMBL/GenBank/DDBJ whole genome shotgun (WGS) entry which is preliminary data.</text>
</comment>
<evidence type="ECO:0000313" key="1">
    <source>
        <dbReference type="EMBL" id="GHH29025.1"/>
    </source>
</evidence>
<organism evidence="1 2">
    <name type="scientific">Lentzea cavernae</name>
    <dbReference type="NCBI Taxonomy" id="2020703"/>
    <lineage>
        <taxon>Bacteria</taxon>
        <taxon>Bacillati</taxon>
        <taxon>Actinomycetota</taxon>
        <taxon>Actinomycetes</taxon>
        <taxon>Pseudonocardiales</taxon>
        <taxon>Pseudonocardiaceae</taxon>
        <taxon>Lentzea</taxon>
    </lineage>
</organism>
<keyword evidence="2" id="KW-1185">Reference proteome</keyword>
<evidence type="ECO:0000313" key="2">
    <source>
        <dbReference type="Proteomes" id="UP000605568"/>
    </source>
</evidence>
<reference evidence="2" key="1">
    <citation type="journal article" date="2019" name="Int. J. Syst. Evol. Microbiol.">
        <title>The Global Catalogue of Microorganisms (GCM) 10K type strain sequencing project: providing services to taxonomists for standard genome sequencing and annotation.</title>
        <authorList>
            <consortium name="The Broad Institute Genomics Platform"/>
            <consortium name="The Broad Institute Genome Sequencing Center for Infectious Disease"/>
            <person name="Wu L."/>
            <person name="Ma J."/>
        </authorList>
    </citation>
    <scope>NUCLEOTIDE SEQUENCE [LARGE SCALE GENOMIC DNA]</scope>
    <source>
        <strain evidence="2">CGMCC 4.7367</strain>
    </source>
</reference>
<gene>
    <name evidence="1" type="ORF">GCM10017774_04270</name>
</gene>
<dbReference type="Proteomes" id="UP000605568">
    <property type="component" value="Unassembled WGS sequence"/>
</dbReference>
<sequence>MTVDELLGWCVVANVATGLKHFSPGTKTWVLPPQWGDGGEQVVVVGRHRGTPGRLAQMVVPRAHLADFRVRGVYQPAVHRALTKQGERGEPRQWKSREEAEEAAGRWGLDAIVRAGVRRPQRRLEFFGDVTRLMAGESASAIRDVVDPDLPLGLGEVFRDRREVEAVTGLRELLDTIETAGTAHWARNPLWPVVRSSAAELRALLSRVP</sequence>
<protein>
    <submittedName>
        <fullName evidence="1">Uncharacterized protein</fullName>
    </submittedName>
</protein>
<proteinExistence type="predicted"/>
<dbReference type="EMBL" id="BNAR01000001">
    <property type="protein sequence ID" value="GHH29025.1"/>
    <property type="molecule type" value="Genomic_DNA"/>
</dbReference>
<accession>A0ABQ3LYK0</accession>
<name>A0ABQ3LYK0_9PSEU</name>